<comment type="caution">
    <text evidence="1">The sequence shown here is derived from an EMBL/GenBank/DDBJ whole genome shotgun (WGS) entry which is preliminary data.</text>
</comment>
<organism evidence="1 2">
    <name type="scientific">Dactylosporangium matsuzakiense</name>
    <dbReference type="NCBI Taxonomy" id="53360"/>
    <lineage>
        <taxon>Bacteria</taxon>
        <taxon>Bacillati</taxon>
        <taxon>Actinomycetota</taxon>
        <taxon>Actinomycetes</taxon>
        <taxon>Micromonosporales</taxon>
        <taxon>Micromonosporaceae</taxon>
        <taxon>Dactylosporangium</taxon>
    </lineage>
</organism>
<sequence length="239" mass="27457">MRSNPLVPAAAVLLPQTSRLLGRGWQLWSTPTLEFWCYYRPDDAVEVVDSWEGLWACEPIARLLRGAMARLADPELYDLDGLYNQPDHDAGVRAEMLRLHIRDFEVRALTPKQVFRATRTELIDGLGSGDPGSVLYYLTLQEMWLLRMRNMGWSIERLAQATGVQQIVLSRIVTEAGQEERRSRAHGRAARLRRVARLKRVLERDGRWSDDTYRAELTRVLHRAGLGYDDLPKDVAYLN</sequence>
<evidence type="ECO:0000313" key="1">
    <source>
        <dbReference type="EMBL" id="GLL06317.1"/>
    </source>
</evidence>
<protein>
    <submittedName>
        <fullName evidence="1">Uncharacterized protein</fullName>
    </submittedName>
</protein>
<keyword evidence="2" id="KW-1185">Reference proteome</keyword>
<dbReference type="AlphaFoldDB" id="A0A9W6KQL8"/>
<evidence type="ECO:0000313" key="2">
    <source>
        <dbReference type="Proteomes" id="UP001143480"/>
    </source>
</evidence>
<reference evidence="1" key="1">
    <citation type="journal article" date="2014" name="Int. J. Syst. Evol. Microbiol.">
        <title>Complete genome sequence of Corynebacterium casei LMG S-19264T (=DSM 44701T), isolated from a smear-ripened cheese.</title>
        <authorList>
            <consortium name="US DOE Joint Genome Institute (JGI-PGF)"/>
            <person name="Walter F."/>
            <person name="Albersmeier A."/>
            <person name="Kalinowski J."/>
            <person name="Ruckert C."/>
        </authorList>
    </citation>
    <scope>NUCLEOTIDE SEQUENCE</scope>
    <source>
        <strain evidence="1">VKM Ac-1321</strain>
    </source>
</reference>
<dbReference type="Proteomes" id="UP001143480">
    <property type="component" value="Unassembled WGS sequence"/>
</dbReference>
<accession>A0A9W6KQL8</accession>
<dbReference type="EMBL" id="BSFP01000071">
    <property type="protein sequence ID" value="GLL06317.1"/>
    <property type="molecule type" value="Genomic_DNA"/>
</dbReference>
<name>A0A9W6KQL8_9ACTN</name>
<proteinExistence type="predicted"/>
<gene>
    <name evidence="1" type="ORF">GCM10017581_080660</name>
</gene>
<reference evidence="1" key="2">
    <citation type="submission" date="2023-01" db="EMBL/GenBank/DDBJ databases">
        <authorList>
            <person name="Sun Q."/>
            <person name="Evtushenko L."/>
        </authorList>
    </citation>
    <scope>NUCLEOTIDE SEQUENCE</scope>
    <source>
        <strain evidence="1">VKM Ac-1321</strain>
    </source>
</reference>
<dbReference type="RefSeq" id="WP_261961224.1">
    <property type="nucleotide sequence ID" value="NZ_BAAAXA010000001.1"/>
</dbReference>